<keyword evidence="2" id="KW-1185">Reference proteome</keyword>
<dbReference type="Proteomes" id="UP000061010">
    <property type="component" value="Chromosome"/>
</dbReference>
<reference evidence="1 2" key="1">
    <citation type="journal article" date="2015" name="Genome Announc.">
        <title>Complete Genome Sequencing of Stenotrophomonas acidaminiphila ZAC14D2_NAIMI4_2, a Multidrug-Resistant Strain Isolated from Sediments of a Polluted River in Mexico, Uncovers New Antibiotic Resistance Genes and a Novel Class-II Lasso Peptide Biosynthesis Gene Cluster.</title>
        <authorList>
            <person name="Vinuesa P."/>
            <person name="Ochoa-Sanchez L.E."/>
        </authorList>
    </citation>
    <scope>NUCLEOTIDE SEQUENCE [LARGE SCALE GENOMIC DNA]</scope>
    <source>
        <strain evidence="1 2">ZAC14D2_NAIMI4_2</strain>
    </source>
</reference>
<protein>
    <submittedName>
        <fullName evidence="1">Uncharacterized protein</fullName>
    </submittedName>
</protein>
<proteinExistence type="predicted"/>
<dbReference type="PATRIC" id="fig|128780.6.peg.1884"/>
<organism evidence="1 2">
    <name type="scientific">Stenotrophomonas acidaminiphila</name>
    <dbReference type="NCBI Taxonomy" id="128780"/>
    <lineage>
        <taxon>Bacteria</taxon>
        <taxon>Pseudomonadati</taxon>
        <taxon>Pseudomonadota</taxon>
        <taxon>Gammaproteobacteria</taxon>
        <taxon>Lysobacterales</taxon>
        <taxon>Lysobacteraceae</taxon>
        <taxon>Stenotrophomonas</taxon>
    </lineage>
</organism>
<dbReference type="KEGG" id="sacz:AOT14_18760"/>
<sequence length="71" mass="8036">MIPEEKLLALLPELTEEEKDWRTREGLADVDAGRMIPHREMVALIKRLINGPAHAAGSDGRSQVRFREEDA</sequence>
<accession>A0A0S1AZP7</accession>
<evidence type="ECO:0000313" key="1">
    <source>
        <dbReference type="EMBL" id="ALJ28253.1"/>
    </source>
</evidence>
<dbReference type="AlphaFoldDB" id="A0A0S1AZP7"/>
<gene>
    <name evidence="1" type="ORF">AOT14_18760</name>
</gene>
<name>A0A0S1AZP7_9GAMM</name>
<evidence type="ECO:0000313" key="2">
    <source>
        <dbReference type="Proteomes" id="UP000061010"/>
    </source>
</evidence>
<dbReference type="EMBL" id="CP012900">
    <property type="protein sequence ID" value="ALJ28253.1"/>
    <property type="molecule type" value="Genomic_DNA"/>
</dbReference>